<dbReference type="InterPro" id="IPR000792">
    <property type="entry name" value="Tscrpt_reg_LuxR_C"/>
</dbReference>
<evidence type="ECO:0000259" key="1">
    <source>
        <dbReference type="PROSITE" id="PS50043"/>
    </source>
</evidence>
<dbReference type="Pfam" id="PF00196">
    <property type="entry name" value="GerE"/>
    <property type="match status" value="1"/>
</dbReference>
<reference evidence="2 3" key="1">
    <citation type="submission" date="2022-10" db="EMBL/GenBank/DDBJ databases">
        <title>Xanthomonas sp. H13-6.</title>
        <authorList>
            <person name="Liu X."/>
            <person name="Deng Z."/>
            <person name="Jiang Y."/>
            <person name="Yu T."/>
            <person name="Ai J."/>
        </authorList>
    </citation>
    <scope>NUCLEOTIDE SEQUENCE [LARGE SCALE GENOMIC DNA]</scope>
    <source>
        <strain evidence="2 3">H13-6</strain>
    </source>
</reference>
<dbReference type="InterPro" id="IPR016032">
    <property type="entry name" value="Sig_transdc_resp-reg_C-effctor"/>
</dbReference>
<feature type="domain" description="HTH luxR-type" evidence="1">
    <location>
        <begin position="1"/>
        <end position="62"/>
    </location>
</feature>
<dbReference type="SUPFAM" id="SSF46894">
    <property type="entry name" value="C-terminal effector domain of the bipartite response regulators"/>
    <property type="match status" value="1"/>
</dbReference>
<proteinExistence type="predicted"/>
<dbReference type="EMBL" id="JAPCHY010000001">
    <property type="protein sequence ID" value="MCW4471291.1"/>
    <property type="molecule type" value="Genomic_DNA"/>
</dbReference>
<dbReference type="InterPro" id="IPR036388">
    <property type="entry name" value="WH-like_DNA-bd_sf"/>
</dbReference>
<evidence type="ECO:0000313" key="3">
    <source>
        <dbReference type="Proteomes" id="UP001209922"/>
    </source>
</evidence>
<protein>
    <submittedName>
        <fullName evidence="2">Helix-turn-helix transcriptional regulator</fullName>
    </submittedName>
</protein>
<evidence type="ECO:0000313" key="2">
    <source>
        <dbReference type="EMBL" id="MCW4471291.1"/>
    </source>
</evidence>
<sequence>MRRLTPREREIIRLIPIHSRVDQQAALLGISRCTVRKHRANICEKLGLRGSAQLIAHAHGLSRPKVDFRAQ</sequence>
<gene>
    <name evidence="2" type="ORF">OK345_02055</name>
</gene>
<organism evidence="2 3">
    <name type="scientific">Xanthomonas chitinilytica</name>
    <dbReference type="NCBI Taxonomy" id="2989819"/>
    <lineage>
        <taxon>Bacteria</taxon>
        <taxon>Pseudomonadati</taxon>
        <taxon>Pseudomonadota</taxon>
        <taxon>Gammaproteobacteria</taxon>
        <taxon>Lysobacterales</taxon>
        <taxon>Lysobacteraceae</taxon>
        <taxon>Xanthomonas</taxon>
    </lineage>
</organism>
<dbReference type="SMART" id="SM00421">
    <property type="entry name" value="HTH_LUXR"/>
    <property type="match status" value="1"/>
</dbReference>
<dbReference type="CDD" id="cd06170">
    <property type="entry name" value="LuxR_C_like"/>
    <property type="match status" value="1"/>
</dbReference>
<comment type="caution">
    <text evidence="2">The sequence shown here is derived from an EMBL/GenBank/DDBJ whole genome shotgun (WGS) entry which is preliminary data.</text>
</comment>
<dbReference type="Gene3D" id="1.10.10.10">
    <property type="entry name" value="Winged helix-like DNA-binding domain superfamily/Winged helix DNA-binding domain"/>
    <property type="match status" value="1"/>
</dbReference>
<accession>A0ABT3JS38</accession>
<name>A0ABT3JS38_9XANT</name>
<keyword evidence="3" id="KW-1185">Reference proteome</keyword>
<dbReference type="PROSITE" id="PS50043">
    <property type="entry name" value="HTH_LUXR_2"/>
    <property type="match status" value="1"/>
</dbReference>
<dbReference type="RefSeq" id="WP_265126227.1">
    <property type="nucleotide sequence ID" value="NZ_JAPCHY010000001.1"/>
</dbReference>
<dbReference type="Proteomes" id="UP001209922">
    <property type="component" value="Unassembled WGS sequence"/>
</dbReference>